<proteinExistence type="predicted"/>
<gene>
    <name evidence="2" type="ORF">GCM10010449_02560</name>
</gene>
<keyword evidence="3" id="KW-1185">Reference proteome</keyword>
<dbReference type="SUPFAM" id="SSF55781">
    <property type="entry name" value="GAF domain-like"/>
    <property type="match status" value="1"/>
</dbReference>
<dbReference type="Pfam" id="PF01590">
    <property type="entry name" value="GAF"/>
    <property type="match status" value="1"/>
</dbReference>
<feature type="domain" description="GAF" evidence="1">
    <location>
        <begin position="32"/>
        <end position="147"/>
    </location>
</feature>
<evidence type="ECO:0000313" key="3">
    <source>
        <dbReference type="Proteomes" id="UP001501637"/>
    </source>
</evidence>
<accession>A0ABP6M612</accession>
<evidence type="ECO:0000259" key="1">
    <source>
        <dbReference type="Pfam" id="PF01590"/>
    </source>
</evidence>
<dbReference type="RefSeq" id="WP_344518366.1">
    <property type="nucleotide sequence ID" value="NZ_BAAAUG010000009.1"/>
</dbReference>
<dbReference type="InterPro" id="IPR003018">
    <property type="entry name" value="GAF"/>
</dbReference>
<dbReference type="Gene3D" id="3.30.450.40">
    <property type="match status" value="1"/>
</dbReference>
<dbReference type="Proteomes" id="UP001501637">
    <property type="component" value="Unassembled WGS sequence"/>
</dbReference>
<evidence type="ECO:0000313" key="2">
    <source>
        <dbReference type="EMBL" id="GAA3082072.1"/>
    </source>
</evidence>
<organism evidence="2 3">
    <name type="scientific">Streptomyces rectiviolaceus</name>
    <dbReference type="NCBI Taxonomy" id="332591"/>
    <lineage>
        <taxon>Bacteria</taxon>
        <taxon>Bacillati</taxon>
        <taxon>Actinomycetota</taxon>
        <taxon>Actinomycetes</taxon>
        <taxon>Kitasatosporales</taxon>
        <taxon>Streptomycetaceae</taxon>
        <taxon>Streptomyces</taxon>
    </lineage>
</organism>
<protein>
    <submittedName>
        <fullName evidence="2">GAF domain-containing protein</fullName>
    </submittedName>
</protein>
<reference evidence="3" key="1">
    <citation type="journal article" date="2019" name="Int. J. Syst. Evol. Microbiol.">
        <title>The Global Catalogue of Microorganisms (GCM) 10K type strain sequencing project: providing services to taxonomists for standard genome sequencing and annotation.</title>
        <authorList>
            <consortium name="The Broad Institute Genomics Platform"/>
            <consortium name="The Broad Institute Genome Sequencing Center for Infectious Disease"/>
            <person name="Wu L."/>
            <person name="Ma J."/>
        </authorList>
    </citation>
    <scope>NUCLEOTIDE SEQUENCE [LARGE SCALE GENOMIC DNA]</scope>
    <source>
        <strain evidence="3">JCM 9092</strain>
    </source>
</reference>
<comment type="caution">
    <text evidence="2">The sequence shown here is derived from an EMBL/GenBank/DDBJ whole genome shotgun (WGS) entry which is preliminary data.</text>
</comment>
<dbReference type="InterPro" id="IPR029016">
    <property type="entry name" value="GAF-like_dom_sf"/>
</dbReference>
<dbReference type="EMBL" id="BAAAUG010000009">
    <property type="protein sequence ID" value="GAA3082072.1"/>
    <property type="molecule type" value="Genomic_DNA"/>
</dbReference>
<sequence>MPDRPMAAHLLALTSYRGAGMPLLPLTACTGLLGLDGLAFTLAPGGRGAELLQHSGLLSGALEDLQRVQGQGPTPEAAKQSAMVLIPDVAAVATDRWPGLPGPLTDLGIAAVFALPLRIGVITLGVLTGHRTTPGPPADGQLADSLALANALAGLLINLAARPGATGFLDVQIGDLYFAEVHQATGYLATELDVPPAQALIRLRSHAFTHGLPLLATARAVLHHQLHLENDRP</sequence>
<name>A0ABP6M612_9ACTN</name>